<dbReference type="GO" id="GO:0005524">
    <property type="term" value="F:ATP binding"/>
    <property type="evidence" value="ECO:0007669"/>
    <property type="project" value="UniProtKB-KW"/>
</dbReference>
<dbReference type="GO" id="GO:0004677">
    <property type="term" value="F:DNA-dependent protein kinase activity"/>
    <property type="evidence" value="ECO:0007669"/>
    <property type="project" value="InterPro"/>
</dbReference>
<dbReference type="Gene3D" id="3.30.1010.10">
    <property type="entry name" value="Phosphatidylinositol 3-kinase Catalytic Subunit, Chain A, domain 4"/>
    <property type="match status" value="1"/>
</dbReference>
<dbReference type="InterPro" id="IPR050517">
    <property type="entry name" value="DDR_Repair_Kinase"/>
</dbReference>
<keyword evidence="4" id="KW-0723">Serine/threonine-protein kinase</keyword>
<keyword evidence="8" id="KW-0418">Kinase</keyword>
<keyword evidence="6" id="KW-0547">Nucleotide-binding</keyword>
<evidence type="ECO:0000256" key="4">
    <source>
        <dbReference type="ARBA" id="ARBA00022527"/>
    </source>
</evidence>
<dbReference type="InterPro" id="IPR000403">
    <property type="entry name" value="PI3/4_kinase_cat_dom"/>
</dbReference>
<dbReference type="InterPro" id="IPR027831">
    <property type="entry name" value="DUF4485"/>
</dbReference>
<evidence type="ECO:0000256" key="12">
    <source>
        <dbReference type="SAM" id="Coils"/>
    </source>
</evidence>
<keyword evidence="9" id="KW-0067">ATP-binding</keyword>
<feature type="region of interest" description="Disordered" evidence="13">
    <location>
        <begin position="2173"/>
        <end position="2198"/>
    </location>
</feature>
<evidence type="ECO:0000256" key="8">
    <source>
        <dbReference type="ARBA" id="ARBA00022777"/>
    </source>
</evidence>
<dbReference type="SMART" id="SM01343">
    <property type="entry name" value="FATC"/>
    <property type="match status" value="1"/>
</dbReference>
<dbReference type="InterPro" id="IPR045581">
    <property type="entry name" value="DNAPKcs_CC5"/>
</dbReference>
<dbReference type="Pfam" id="PF20502">
    <property type="entry name" value="DNAPKcs_CC1-2"/>
    <property type="match status" value="2"/>
</dbReference>
<evidence type="ECO:0000313" key="16">
    <source>
        <dbReference type="EMBL" id="OXU25085.1"/>
    </source>
</evidence>
<dbReference type="InterPro" id="IPR018936">
    <property type="entry name" value="PI3/4_kinase_CS"/>
</dbReference>
<name>A0A232F332_9HYME</name>
<proteinExistence type="inferred from homology"/>
<dbReference type="InterPro" id="IPR046804">
    <property type="entry name" value="DNA-PKcs_N"/>
</dbReference>
<dbReference type="InterPro" id="IPR011009">
    <property type="entry name" value="Kinase-like_dom_sf"/>
</dbReference>
<keyword evidence="17" id="KW-1185">Reference proteome</keyword>
<keyword evidence="7" id="KW-0227">DNA damage</keyword>
<organism evidence="16 17">
    <name type="scientific">Trichomalopsis sarcophagae</name>
    <dbReference type="NCBI Taxonomy" id="543379"/>
    <lineage>
        <taxon>Eukaryota</taxon>
        <taxon>Metazoa</taxon>
        <taxon>Ecdysozoa</taxon>
        <taxon>Arthropoda</taxon>
        <taxon>Hexapoda</taxon>
        <taxon>Insecta</taxon>
        <taxon>Pterygota</taxon>
        <taxon>Neoptera</taxon>
        <taxon>Endopterygota</taxon>
        <taxon>Hymenoptera</taxon>
        <taxon>Apocrita</taxon>
        <taxon>Proctotrupomorpha</taxon>
        <taxon>Chalcidoidea</taxon>
        <taxon>Pteromalidae</taxon>
        <taxon>Pteromalinae</taxon>
        <taxon>Trichomalopsis</taxon>
    </lineage>
</organism>
<evidence type="ECO:0000256" key="5">
    <source>
        <dbReference type="ARBA" id="ARBA00022679"/>
    </source>
</evidence>
<dbReference type="PROSITE" id="PS00915">
    <property type="entry name" value="PI3_4_KINASE_1"/>
    <property type="match status" value="1"/>
</dbReference>
<evidence type="ECO:0000259" key="15">
    <source>
        <dbReference type="PROSITE" id="PS51190"/>
    </source>
</evidence>
<evidence type="ECO:0000256" key="13">
    <source>
        <dbReference type="SAM" id="MobiDB-lite"/>
    </source>
</evidence>
<dbReference type="CDD" id="cd05172">
    <property type="entry name" value="PIKKc_DNA-PK"/>
    <property type="match status" value="1"/>
</dbReference>
<protein>
    <recommendedName>
        <fullName evidence="3">non-specific serine/threonine protein kinase</fullName>
        <ecNumber evidence="3">2.7.11.1</ecNumber>
    </recommendedName>
</protein>
<dbReference type="GO" id="GO:0006303">
    <property type="term" value="P:double-strand break repair via nonhomologous end joining"/>
    <property type="evidence" value="ECO:0007669"/>
    <property type="project" value="InterPro"/>
</dbReference>
<comment type="subcellular location">
    <subcellularLocation>
        <location evidence="1">Nucleus</location>
    </subcellularLocation>
</comment>
<dbReference type="InterPro" id="IPR016024">
    <property type="entry name" value="ARM-type_fold"/>
</dbReference>
<keyword evidence="11" id="KW-0539">Nucleus</keyword>
<accession>A0A232F332</accession>
<dbReference type="STRING" id="543379.A0A232F332"/>
<dbReference type="InterPro" id="IPR046803">
    <property type="entry name" value="DNAPKcs_CC1-2"/>
</dbReference>
<dbReference type="PANTHER" id="PTHR11139:SF68">
    <property type="entry name" value="DNA-DEPENDENT PROTEIN KINASE CATALYTIC SUBUNIT"/>
    <property type="match status" value="1"/>
</dbReference>
<dbReference type="OrthoDB" id="431717at2759"/>
<comment type="similarity">
    <text evidence="2">Belongs to the PI3/PI4-kinase family.</text>
</comment>
<reference evidence="16 17" key="1">
    <citation type="journal article" date="2017" name="Curr. Biol.">
        <title>The Evolution of Venom by Co-option of Single-Copy Genes.</title>
        <authorList>
            <person name="Martinson E.O."/>
            <person name="Mrinalini"/>
            <person name="Kelkar Y.D."/>
            <person name="Chang C.H."/>
            <person name="Werren J.H."/>
        </authorList>
    </citation>
    <scope>NUCLEOTIDE SEQUENCE [LARGE SCALE GENOMIC DNA]</scope>
    <source>
        <strain evidence="16 17">Alberta</strain>
        <tissue evidence="16">Whole body</tissue>
    </source>
</reference>
<dbReference type="SUPFAM" id="SSF48371">
    <property type="entry name" value="ARM repeat"/>
    <property type="match status" value="2"/>
</dbReference>
<evidence type="ECO:0000256" key="3">
    <source>
        <dbReference type="ARBA" id="ARBA00012513"/>
    </source>
</evidence>
<dbReference type="GO" id="GO:0005634">
    <property type="term" value="C:nucleus"/>
    <property type="evidence" value="ECO:0007669"/>
    <property type="project" value="UniProtKB-SubCell"/>
</dbReference>
<evidence type="ECO:0000256" key="6">
    <source>
        <dbReference type="ARBA" id="ARBA00022741"/>
    </source>
</evidence>
<dbReference type="PROSITE" id="PS51190">
    <property type="entry name" value="FATC"/>
    <property type="match status" value="1"/>
</dbReference>
<dbReference type="PANTHER" id="PTHR11139">
    <property type="entry name" value="ATAXIA TELANGIECTASIA MUTATED ATM -RELATED"/>
    <property type="match status" value="1"/>
</dbReference>
<dbReference type="SMART" id="SM01344">
    <property type="entry name" value="NUC194"/>
    <property type="match status" value="1"/>
</dbReference>
<evidence type="ECO:0000256" key="7">
    <source>
        <dbReference type="ARBA" id="ARBA00022763"/>
    </source>
</evidence>
<dbReference type="InterPro" id="IPR012582">
    <property type="entry name" value="DNAPKcs_CC3"/>
</dbReference>
<dbReference type="Pfam" id="PF20500">
    <property type="entry name" value="DNA-PKcs_N"/>
    <property type="match status" value="1"/>
</dbReference>
<evidence type="ECO:0000256" key="2">
    <source>
        <dbReference type="ARBA" id="ARBA00011031"/>
    </source>
</evidence>
<dbReference type="Pfam" id="PF00454">
    <property type="entry name" value="PI3_PI4_kinase"/>
    <property type="match status" value="1"/>
</dbReference>
<sequence length="4329" mass="501780">MSRHDGQDAQTLDQRFEEILIKLKPYLLSLSASKNSKLCRLWLERLNRAHDQRNLRNDYLLELYKQLKNRCFKSPFNEPPLGGRLIPISSCHRLVTSSSCNELTETSLLPCEQKRAWPKPRSKSLRRDTARCRNKTPTRHFDVHSSSSPNRISHAENSAVLSPVVHFYEQPDSSRNSLRPYREKIEKLSSVVQDLEAQNEKLKQKLTYYHNALASNEVPHLRARISQLMAEIANLKSKLTEVQKIKAVLQERHEGIVEQYKKKLTEQFNKMKSQLESAHIENEALNKKIAAFEQKLRESSQQNKYVQSSSKEWEQKIENLKDEYEKILQEKDEEIKKKGEIVQQKESELSQKLSEISSLSRKITDLERSVVSKSQDDGQSQLAEQYKSVKEEMSAMIKHMESAARKQNESHQQEMLALKKNFQKLEKLTHKLTTREKQRAIVTSQMWLQEKYCNPAVIAFLKKNCKIGGPDELFEIKYKELLNFVESLADNQRYQTLETLVRGQDGLFQCMRKILDAPKQWPGSDMFLKDSFEALQHIMDYSQQYYEPYILETRNLCFYCMKTKCWYYSRKTATDTFKKLIESYSNYDMELNNIVVYFIDSYLRLYSKKDGSIFYTILGAIGKHYPKLESIKQHINAIFIQLLKDLIGQHSPNSPKQPEEIKIYLDCYLDLFINFVPLEDDRSKSQLYLKQLYDMILKICEPEKAQKLYRKKAIELLSSNIKHFETFILKDYEKWYALFDIILEEVETTTILSALRNFYSIIAAHLMKEYNESVFWFFRHKFVLTLDNDKVLTPRRLQLIVNGLGEFAVTYPKYAPTESHSAFQIIAVRALHITDKIDDDFETTANYLQTLSQIVRYTSNTTFHQVGILTELSVRFVKGFPELRKYSQSRAMKALNATFVNVSCLEKRLQREFFDSVFREGILWSCSHTLYVDVQLQQEFESIPKKQICYKDYLPFWLSLFNINVQEKSAELTLQMFDDFVSVLMMYITKLNLNIVAQDDESFSNTLMCLKAENETDFWFFINLVDLYLDVFEQVESSLLQNTTEKLAIFFINYSYKYPLISGFYKLIKVILKNSNNSFDDQQSFSKPAKELISQYLSDILKFISGFSEELQFSCICLIFNTPSFLIKSLIDEMLPIFEIAFNIGLSNLPLAYSALKTLENWINNPAIEISNSFLKTILYYMEPYLSTNESSSQAIQSNVKLDKTQGNGIHDSEVSLEDLQNKILLFQGSLDIAILSDFIHEKSTNTNASWNKKDLLQCELLFPDIRLEMHMDKFLTRIIELTNSGDQKIKVCACESFHSLITIILGKKLMNECFNKDLCFAILRLGCDAHDGVKNLFHPLALQLTHYLSSSLMADSKIPQIFVDSLFEGLSEEFNTTLRDHCGLYLKEFTQWSIKQSANHDLTKDPNVLSVIRKINTLALYPSNKKRLAAVSAFNNLYTILRENLSIVQTYWLEFLYVFIKCLEEYDNIHVVSAIDHVERVITYHKNIFNAKNRHRKKPPGFADETLGVNHPEAVKHELEKKASEIVSKNLKADFDSISVHNGQAFLKILDFHLWIMKKNFISSTCLFKTDEISDDVDTFSNYFCKFVKIISNQDAPDLNETDANKLVEAEELVNLTNEITLKILEFISTVLETQQNHDAIIPWNNDLHLLIVRCILSPQRIGLTVKCLQVSDNYYTNLENCLILMIHKTSTLVLKEFLEVFMKEADKHFPYFAEIRDIVELTGDMKDRMYALKLFVKGLVAVKKSKFYDFEKAKNFTSNYWQGKTEEIFKSLKDRIMDSDVCQKLKKQVKDYLNELMRLYFETYESEMVRGVINLIAINDPLETATGVRISHGEYFLDTFREPILSFMLKDASKTVAILDDFHAQYPHIVFCVLEDLLLFAQRNKTIESEVLAKEVLKRCGKLKRLVNDLEDRNTKFFNMNHVAVKLMKKPTDIVKNIEVYWDMYHWLTYEFTVAKDLEKKATLLQHFIVCVTDETVDLENNFLLFTTNLREMNDENWLQTMKTNEVKRFHAATLFGVLLKSLLTTKSLSVYRSAIVFSAGVCKLLYKESLRKYLDPYFAKISDEFALKSLEVCYQIFMDLNIVIQRLDVLQSFFLPSLESNKSSVVEKFYEKFGDEMVEYVRQKIDSSSDCNPKDRKKLIVTKMACYSVFELLYAKFDIKFANVKVKESEEKQSEENSSDEEMPGGKTSKEETSEVEAFEVKTENGKTLSSILVEESVRLRFYSTAKDDEKEITRLMNCAALNCCISVISLKKQDKFYKFIFMEDVKNRQLLWERIVDCQKVYKVLPPSSSSIRKDRRKLINIRSDLVKHHSASQEFAVSYMHRRDLTQLSFAEDIHAYDLNDAAVSSQPCKKSDDDHRLDLSFENDEYNEHECMPMISGVLIHIFNTGVVSMSDLDGSYTMLPLFLKHFRSSLISVKPNVVLFLLKIICNTREVFLRSMKHMLVPIIKAIIRYLNTNNARINYIIRDILLMIIESKYAPTWFDKPNDVGAARSFIQSLCIRAADEYASLQKYNLEIIESLCVLWSEYLTEWPLSLNGLLRDNPNVGFSILLIFLRKNVFEARRQITREDFLKDAIIKMSLGTVRETTAASFATIEASFEILGMLLRFSDNLELEEQLVPRILAAFGANSQHSTERSARYACALYMGWKSEDENCINLLSKFACPRMVLSSFTVACRCLEVYLFRLDSRQIDTEKLITELDTFVGLKAILSSRLLACLDPALRILERLVVLLPESTIREYLDYVAKGYCSPALCLAEHRLLAFRCLGEAYARYPDSPSAGLWLAQLVRGLEDPSDEVQDQLLDFWRSRLQFPDTCCDRLLKVLSMYAPNLRNGFSRLLCLVMLELTSKSPDVDRPMFRPLIEQCNFREWNPTAGGNARRRLQQLGSMVPLFAPSLLQATQRLEHRMLASGVCSTAEVGNSFLGSLRIQATGELIFEPTLPAASQSGASQTRIPDSSQNRLSRHIVINSLTPKTNGERTQSLTPVEYHKNYHDQLKKEKESQLNSCKLYRKYRIGDFPDVELTHSSFVLSLRQLMMRDWLFCKDLTVGLVCSLIDRLKDSDKYGTLITSISSTFDKVVETQEERNNFAPAALEIAQYAGDIELKSNSVGRMCKNLKLDALGIVLLEEDTNRQSSSDHKQREDEPPTKRLKRDLKQDNWIELAILYKSIGYSDVVGSIIRYSDSFSADVKIGALAQIAGDWMTGWESCEKAYNTVLDLEKEYCLDSMFECMRELSMWKDINSSIEIILNGDLKTVWTHEKKNQLLPWIFEAQLQMSLNDFSANKNLEPKNASFVQNIIEWIYLGDLIEIKSNFGQELSVFLLCSGQKNEEASRFCLNTNLNRVREQWIRLSPIAENARLGIMTKLRGMHNIDAYINTIKADEIEEATSSLMQYWDRHLPSANDDFQSWNMHVSYRLAFSKLLHQKLQNSDDNRYATLFYPYLTLVLMAISDQFVFSYFYSLANELMVGSVKQMINICELAIKNQNKANAKKYSTRIEKLIHDLNKISELDQNDEFFKIQYDFMLTASRYKYLCGVTEMQAKRKCRYYVESWQIANDILEDEEAYDSIKIQAKYQLFDITSSIRQLSDNNLEAESVFMTDNFVATNARTIKMDTFSESMSCLSLDYLKSACDLGSSKEMAESYAKFGKYCYSLIQDDHVVVWDYTNEFTSAILSGMSYGSLDCAHYFPCLLQQNYYDKKEEFNKIFASKSAVVPSWLFLFWQGQIVTSLNKPIAPLLIPIMQKLVQDYPNAVVYDFRQMYISLSPELQANPDIRSMYESLFADSKLEIFIEAMHRVCQPEHYLSQNLSQLKASKDDIEKGIESLIEQVYGEQTEEKGLIQGPLYKIALEKYRPQLESLKKLDSQTVKHSISKLKLEIEESMKRRIAEGKYQALQLKDYSPYLDRFTDKDLEIEIPGQYCECKKPLPRYHTKISKFDRYVRVMNSKCKPIKINMIGNDAKAYGFLVKFGEDLRQDQRLQQIFNIANKTFVLDRICKQRYLSISTYHVVPFSTSLGLIEWVDGTRSLREFVEFSMKDKSVINNVAHDYRCWIDKAAKPGKNSYKEALIKYDRKTVISKMKEFIEHFDWDCLRKTFMTISPTLECFVSLRHNFTTSYATMCVVHWITGVGDRHADNMLIEVKSGKCYGIDFGAAYGAGIDQSVPELVPFRLTPQILGLFKPLDERHLFGVTMTHVLKALRDERCLILASVDVFIHEPLNWSKVRHEKTQKDSNRSSYVKWSAQKKIKTLKKKLSGIDSSTIMLEELSNMHSSSEYFSRYTDIIYGTDQNTLSFRSTLKNRNLTPEEQIKCLLEHAKDLNVLGRMFHGWGPFL</sequence>
<dbReference type="InterPro" id="IPR003152">
    <property type="entry name" value="FATC_dom"/>
</dbReference>
<keyword evidence="10" id="KW-0234">DNA repair</keyword>
<dbReference type="Pfam" id="PF08163">
    <property type="entry name" value="DNAPKcs_CC3"/>
    <property type="match status" value="1"/>
</dbReference>
<comment type="caution">
    <text evidence="16">The sequence shown here is derived from an EMBL/GenBank/DDBJ whole genome shotgun (WGS) entry which is preliminary data.</text>
</comment>
<dbReference type="PROSITE" id="PS50290">
    <property type="entry name" value="PI3_4_KINASE_3"/>
    <property type="match status" value="1"/>
</dbReference>
<dbReference type="Proteomes" id="UP000215335">
    <property type="component" value="Unassembled WGS sequence"/>
</dbReference>
<dbReference type="GO" id="GO:0000723">
    <property type="term" value="P:telomere maintenance"/>
    <property type="evidence" value="ECO:0007669"/>
    <property type="project" value="TreeGrafter"/>
</dbReference>
<dbReference type="EMBL" id="NNAY01001116">
    <property type="protein sequence ID" value="OXU25085.1"/>
    <property type="molecule type" value="Genomic_DNA"/>
</dbReference>
<feature type="region of interest" description="Disordered" evidence="13">
    <location>
        <begin position="3132"/>
        <end position="3151"/>
    </location>
</feature>
<evidence type="ECO:0000256" key="1">
    <source>
        <dbReference type="ARBA" id="ARBA00004123"/>
    </source>
</evidence>
<dbReference type="InterPro" id="IPR036940">
    <property type="entry name" value="PI3/4_kinase_cat_sf"/>
</dbReference>
<feature type="coiled-coil region" evidence="12">
    <location>
        <begin position="401"/>
        <end position="428"/>
    </location>
</feature>
<gene>
    <name evidence="16" type="ORF">TSAR_011645</name>
</gene>
<feature type="coiled-coil region" evidence="12">
    <location>
        <begin position="178"/>
        <end position="369"/>
    </location>
</feature>
<dbReference type="SMART" id="SM00146">
    <property type="entry name" value="PI3Kc"/>
    <property type="match status" value="1"/>
</dbReference>
<evidence type="ECO:0000256" key="11">
    <source>
        <dbReference type="ARBA" id="ARBA00023242"/>
    </source>
</evidence>
<dbReference type="Pfam" id="PF19704">
    <property type="entry name" value="DNAPKcs_CC5"/>
    <property type="match status" value="2"/>
</dbReference>
<keyword evidence="12" id="KW-0175">Coiled coil</keyword>
<evidence type="ECO:0000256" key="9">
    <source>
        <dbReference type="ARBA" id="ARBA00022840"/>
    </source>
</evidence>
<dbReference type="Pfam" id="PF14846">
    <property type="entry name" value="DUF4485"/>
    <property type="match status" value="1"/>
</dbReference>
<evidence type="ECO:0000256" key="10">
    <source>
        <dbReference type="ARBA" id="ARBA00023204"/>
    </source>
</evidence>
<dbReference type="InterPro" id="IPR037706">
    <property type="entry name" value="DNA-PK_dom"/>
</dbReference>
<keyword evidence="5" id="KW-0808">Transferase</keyword>
<feature type="domain" description="PI3K/PI4K catalytic" evidence="14">
    <location>
        <begin position="3935"/>
        <end position="4259"/>
    </location>
</feature>
<feature type="domain" description="FATC" evidence="15">
    <location>
        <begin position="4297"/>
        <end position="4329"/>
    </location>
</feature>
<dbReference type="Gene3D" id="1.10.1070.11">
    <property type="entry name" value="Phosphatidylinositol 3-/4-kinase, catalytic domain"/>
    <property type="match status" value="1"/>
</dbReference>
<dbReference type="Pfam" id="PF02260">
    <property type="entry name" value="FATC"/>
    <property type="match status" value="1"/>
</dbReference>
<evidence type="ECO:0000259" key="14">
    <source>
        <dbReference type="PROSITE" id="PS50290"/>
    </source>
</evidence>
<evidence type="ECO:0000313" key="17">
    <source>
        <dbReference type="Proteomes" id="UP000215335"/>
    </source>
</evidence>
<dbReference type="SUPFAM" id="SSF56112">
    <property type="entry name" value="Protein kinase-like (PK-like)"/>
    <property type="match status" value="1"/>
</dbReference>
<dbReference type="EC" id="2.7.11.1" evidence="3"/>